<evidence type="ECO:0000259" key="5">
    <source>
        <dbReference type="PROSITE" id="PS50949"/>
    </source>
</evidence>
<accession>Z9JX64</accession>
<dbReference type="PROSITE" id="PS50949">
    <property type="entry name" value="HTH_GNTR"/>
    <property type="match status" value="1"/>
</dbReference>
<comment type="caution">
    <text evidence="6">The sequence shown here is derived from an EMBL/GenBank/DDBJ whole genome shotgun (WGS) entry which is preliminary data.</text>
</comment>
<dbReference type="Pfam" id="PF00392">
    <property type="entry name" value="GntR"/>
    <property type="match status" value="1"/>
</dbReference>
<feature type="compositionally biased region" description="Low complexity" evidence="4">
    <location>
        <begin position="95"/>
        <end position="104"/>
    </location>
</feature>
<dbReference type="SMART" id="SM00345">
    <property type="entry name" value="HTH_GNTR"/>
    <property type="match status" value="1"/>
</dbReference>
<dbReference type="OrthoDB" id="9816161at2"/>
<dbReference type="InterPro" id="IPR036390">
    <property type="entry name" value="WH_DNA-bd_sf"/>
</dbReference>
<keyword evidence="2" id="KW-0238">DNA-binding</keyword>
<gene>
    <name evidence="6" type="ORF">BF93_12410</name>
</gene>
<keyword evidence="1" id="KW-0805">Transcription regulation</keyword>
<dbReference type="SUPFAM" id="SSF46785">
    <property type="entry name" value="Winged helix' DNA-binding domain"/>
    <property type="match status" value="1"/>
</dbReference>
<organism evidence="6 7">
    <name type="scientific">Brachybacterium phenoliresistens</name>
    <dbReference type="NCBI Taxonomy" id="396014"/>
    <lineage>
        <taxon>Bacteria</taxon>
        <taxon>Bacillati</taxon>
        <taxon>Actinomycetota</taxon>
        <taxon>Actinomycetes</taxon>
        <taxon>Micrococcales</taxon>
        <taxon>Dermabacteraceae</taxon>
        <taxon>Brachybacterium</taxon>
    </lineage>
</organism>
<dbReference type="eggNOG" id="COG1802">
    <property type="taxonomic scope" value="Bacteria"/>
</dbReference>
<dbReference type="EMBL" id="JDYK01000003">
    <property type="protein sequence ID" value="EWS82391.1"/>
    <property type="molecule type" value="Genomic_DNA"/>
</dbReference>
<dbReference type="Proteomes" id="UP000023067">
    <property type="component" value="Unassembled WGS sequence"/>
</dbReference>
<name>Z9JX64_9MICO</name>
<evidence type="ECO:0000256" key="2">
    <source>
        <dbReference type="ARBA" id="ARBA00023125"/>
    </source>
</evidence>
<dbReference type="SUPFAM" id="SSF48008">
    <property type="entry name" value="GntR ligand-binding domain-like"/>
    <property type="match status" value="1"/>
</dbReference>
<dbReference type="CDD" id="cd07377">
    <property type="entry name" value="WHTH_GntR"/>
    <property type="match status" value="1"/>
</dbReference>
<dbReference type="PANTHER" id="PTHR43537:SF24">
    <property type="entry name" value="GLUCONATE OPERON TRANSCRIPTIONAL REPRESSOR"/>
    <property type="match status" value="1"/>
</dbReference>
<feature type="domain" description="HTH gntR-type" evidence="5">
    <location>
        <begin position="3"/>
        <end position="70"/>
    </location>
</feature>
<keyword evidence="7" id="KW-1185">Reference proteome</keyword>
<evidence type="ECO:0000313" key="6">
    <source>
        <dbReference type="EMBL" id="EWS82391.1"/>
    </source>
</evidence>
<dbReference type="AlphaFoldDB" id="Z9JX64"/>
<sequence>MSDPAALQIAESLREAIITGALAPGERLREVALATQFSTSRVPVREALRELTADGYVELRPNAGARVAQTTAADVQVLFDMRIVLEASLARSAAEGAATAPSPDDTAEGAGGGGADPARDAAREAVREILAAGDAAIAAGDNEQLAALNLRFHNALGLLSGRTGFTGLLRQLTGRTQWLHSLTPAHLHQRGDAAWHEHWEILAHIESGEADSAAALMTRHLERSRDALMARHRGAPA</sequence>
<dbReference type="InterPro" id="IPR000524">
    <property type="entry name" value="Tscrpt_reg_HTH_GntR"/>
</dbReference>
<dbReference type="Pfam" id="PF07729">
    <property type="entry name" value="FCD"/>
    <property type="match status" value="1"/>
</dbReference>
<proteinExistence type="predicted"/>
<evidence type="ECO:0000256" key="4">
    <source>
        <dbReference type="SAM" id="MobiDB-lite"/>
    </source>
</evidence>
<dbReference type="RefSeq" id="WP_051486534.1">
    <property type="nucleotide sequence ID" value="NZ_KK069989.1"/>
</dbReference>
<dbReference type="PATRIC" id="fig|396014.3.peg.990"/>
<evidence type="ECO:0000313" key="7">
    <source>
        <dbReference type="Proteomes" id="UP000023067"/>
    </source>
</evidence>
<dbReference type="GO" id="GO:0003700">
    <property type="term" value="F:DNA-binding transcription factor activity"/>
    <property type="evidence" value="ECO:0007669"/>
    <property type="project" value="InterPro"/>
</dbReference>
<protein>
    <submittedName>
        <fullName evidence="6">GntR family transcriptional regulator</fullName>
    </submittedName>
</protein>
<reference evidence="6 7" key="1">
    <citation type="submission" date="2014-02" db="EMBL/GenBank/DDBJ databases">
        <title>Genome sequence of Brachybacterium phenoliresistens strain W13A50.</title>
        <authorList>
            <person name="Wang X."/>
        </authorList>
    </citation>
    <scope>NUCLEOTIDE SEQUENCE [LARGE SCALE GENOMIC DNA]</scope>
    <source>
        <strain evidence="6 7">W13A50</strain>
    </source>
</reference>
<dbReference type="HOGENOM" id="CLU_017584_5_5_11"/>
<evidence type="ECO:0000256" key="1">
    <source>
        <dbReference type="ARBA" id="ARBA00023015"/>
    </source>
</evidence>
<dbReference type="SMART" id="SM00895">
    <property type="entry name" value="FCD"/>
    <property type="match status" value="1"/>
</dbReference>
<keyword evidence="3" id="KW-0804">Transcription</keyword>
<dbReference type="GO" id="GO:0003677">
    <property type="term" value="F:DNA binding"/>
    <property type="evidence" value="ECO:0007669"/>
    <property type="project" value="UniProtKB-KW"/>
</dbReference>
<dbReference type="Gene3D" id="1.10.10.10">
    <property type="entry name" value="Winged helix-like DNA-binding domain superfamily/Winged helix DNA-binding domain"/>
    <property type="match status" value="1"/>
</dbReference>
<dbReference type="STRING" id="396014.BF93_12410"/>
<dbReference type="InterPro" id="IPR008920">
    <property type="entry name" value="TF_FadR/GntR_C"/>
</dbReference>
<dbReference type="InterPro" id="IPR011711">
    <property type="entry name" value="GntR_C"/>
</dbReference>
<dbReference type="InterPro" id="IPR036388">
    <property type="entry name" value="WH-like_DNA-bd_sf"/>
</dbReference>
<dbReference type="Gene3D" id="1.20.120.530">
    <property type="entry name" value="GntR ligand-binding domain-like"/>
    <property type="match status" value="1"/>
</dbReference>
<evidence type="ECO:0000256" key="3">
    <source>
        <dbReference type="ARBA" id="ARBA00023163"/>
    </source>
</evidence>
<feature type="region of interest" description="Disordered" evidence="4">
    <location>
        <begin position="95"/>
        <end position="121"/>
    </location>
</feature>
<dbReference type="PANTHER" id="PTHR43537">
    <property type="entry name" value="TRANSCRIPTIONAL REGULATOR, GNTR FAMILY"/>
    <property type="match status" value="1"/>
</dbReference>